<proteinExistence type="predicted"/>
<dbReference type="EMBL" id="AWWV01011121">
    <property type="protein sequence ID" value="OMO74341.1"/>
    <property type="molecule type" value="Genomic_DNA"/>
</dbReference>
<keyword evidence="2" id="KW-1185">Reference proteome</keyword>
<sequence>MARSHDLDKNEKCIHSIEITEGARINFHN</sequence>
<reference evidence="1 2" key="1">
    <citation type="submission" date="2013-09" db="EMBL/GenBank/DDBJ databases">
        <title>Corchorus capsularis genome sequencing.</title>
        <authorList>
            <person name="Alam M."/>
            <person name="Haque M.S."/>
            <person name="Islam M.S."/>
            <person name="Emdad E.M."/>
            <person name="Islam M.M."/>
            <person name="Ahmed B."/>
            <person name="Halim A."/>
            <person name="Hossen Q.M.M."/>
            <person name="Hossain M.Z."/>
            <person name="Ahmed R."/>
            <person name="Khan M.M."/>
            <person name="Islam R."/>
            <person name="Rashid M.M."/>
            <person name="Khan S.A."/>
            <person name="Rahman M.S."/>
            <person name="Alam M."/>
        </authorList>
    </citation>
    <scope>NUCLEOTIDE SEQUENCE [LARGE SCALE GENOMIC DNA]</scope>
    <source>
        <strain evidence="2">cv. CVL-1</strain>
        <tissue evidence="1">Whole seedling</tissue>
    </source>
</reference>
<dbReference type="Gramene" id="OMO74341">
    <property type="protein sequence ID" value="OMO74341"/>
    <property type="gene ID" value="CCACVL1_16833"/>
</dbReference>
<dbReference type="Proteomes" id="UP000188268">
    <property type="component" value="Unassembled WGS sequence"/>
</dbReference>
<dbReference type="AlphaFoldDB" id="A0A1R3HVT8"/>
<organism evidence="1 2">
    <name type="scientific">Corchorus capsularis</name>
    <name type="common">Jute</name>
    <dbReference type="NCBI Taxonomy" id="210143"/>
    <lineage>
        <taxon>Eukaryota</taxon>
        <taxon>Viridiplantae</taxon>
        <taxon>Streptophyta</taxon>
        <taxon>Embryophyta</taxon>
        <taxon>Tracheophyta</taxon>
        <taxon>Spermatophyta</taxon>
        <taxon>Magnoliopsida</taxon>
        <taxon>eudicotyledons</taxon>
        <taxon>Gunneridae</taxon>
        <taxon>Pentapetalae</taxon>
        <taxon>rosids</taxon>
        <taxon>malvids</taxon>
        <taxon>Malvales</taxon>
        <taxon>Malvaceae</taxon>
        <taxon>Grewioideae</taxon>
        <taxon>Apeibeae</taxon>
        <taxon>Corchorus</taxon>
    </lineage>
</organism>
<evidence type="ECO:0000313" key="2">
    <source>
        <dbReference type="Proteomes" id="UP000188268"/>
    </source>
</evidence>
<evidence type="ECO:0000313" key="1">
    <source>
        <dbReference type="EMBL" id="OMO74341.1"/>
    </source>
</evidence>
<name>A0A1R3HVT8_COCAP</name>
<gene>
    <name evidence="1" type="ORF">CCACVL1_16833</name>
</gene>
<protein>
    <submittedName>
        <fullName evidence="1">Uncharacterized protein</fullName>
    </submittedName>
</protein>
<accession>A0A1R3HVT8</accession>
<comment type="caution">
    <text evidence="1">The sequence shown here is derived from an EMBL/GenBank/DDBJ whole genome shotgun (WGS) entry which is preliminary data.</text>
</comment>